<keyword evidence="9" id="KW-0456">Lyase</keyword>
<dbReference type="InterPro" id="IPR002347">
    <property type="entry name" value="SDR_fam"/>
</dbReference>
<evidence type="ECO:0000313" key="12">
    <source>
        <dbReference type="EnsemblMetazoa" id="XP_020914671.1"/>
    </source>
</evidence>
<dbReference type="OrthoDB" id="3592703at2759"/>
<dbReference type="InterPro" id="IPR036527">
    <property type="entry name" value="SCP2_sterol-bd_dom_sf"/>
</dbReference>
<dbReference type="Proteomes" id="UP000887567">
    <property type="component" value="Unplaced"/>
</dbReference>
<evidence type="ECO:0000256" key="5">
    <source>
        <dbReference type="ARBA" id="ARBA00023002"/>
    </source>
</evidence>
<dbReference type="AlphaFoldDB" id="A0A913Y5X7"/>
<dbReference type="Gene3D" id="3.10.129.10">
    <property type="entry name" value="Hotdog Thioesterase"/>
    <property type="match status" value="1"/>
</dbReference>
<dbReference type="Pfam" id="PF00106">
    <property type="entry name" value="adh_short"/>
    <property type="match status" value="1"/>
</dbReference>
<evidence type="ECO:0000259" key="11">
    <source>
        <dbReference type="SMART" id="SM00822"/>
    </source>
</evidence>
<keyword evidence="8" id="KW-0413">Isomerase</keyword>
<dbReference type="GO" id="GO:0016491">
    <property type="term" value="F:oxidoreductase activity"/>
    <property type="evidence" value="ECO:0007669"/>
    <property type="project" value="UniProtKB-KW"/>
</dbReference>
<dbReference type="Gene3D" id="3.30.1050.10">
    <property type="entry name" value="SCP2 sterol-binding domain"/>
    <property type="match status" value="1"/>
</dbReference>
<dbReference type="PANTHER" id="PTHR45024:SF2">
    <property type="entry name" value="SCP2 DOMAIN-CONTAINING PROTEIN"/>
    <property type="match status" value="1"/>
</dbReference>
<keyword evidence="5" id="KW-0560">Oxidoreductase</keyword>
<dbReference type="InterPro" id="IPR003033">
    <property type="entry name" value="SCP2_sterol-bd_dom"/>
</dbReference>
<name>A0A913Y5X7_EXADI</name>
<dbReference type="PANTHER" id="PTHR45024">
    <property type="entry name" value="DEHYDROGENASES, SHORT CHAIN"/>
    <property type="match status" value="1"/>
</dbReference>
<dbReference type="SUPFAM" id="SSF55718">
    <property type="entry name" value="SCP-like"/>
    <property type="match status" value="1"/>
</dbReference>
<dbReference type="SUPFAM" id="SSF54637">
    <property type="entry name" value="Thioesterase/thiol ester dehydrase-isomerase"/>
    <property type="match status" value="2"/>
</dbReference>
<proteinExistence type="inferred from homology"/>
<accession>A0A913Y5X7</accession>
<dbReference type="Gene3D" id="3.40.50.720">
    <property type="entry name" value="NAD(P)-binding Rossmann-like Domain"/>
    <property type="match status" value="1"/>
</dbReference>
<dbReference type="FunFam" id="3.10.129.10:FF:000013">
    <property type="entry name" value="Peroxisomal multifunctional enzyme type 2"/>
    <property type="match status" value="1"/>
</dbReference>
<dbReference type="InterPro" id="IPR029069">
    <property type="entry name" value="HotDog_dom_sf"/>
</dbReference>
<keyword evidence="6" id="KW-0443">Lipid metabolism</keyword>
<evidence type="ECO:0000256" key="2">
    <source>
        <dbReference type="ARBA" id="ARBA00005005"/>
    </source>
</evidence>
<evidence type="ECO:0000256" key="9">
    <source>
        <dbReference type="ARBA" id="ARBA00023239"/>
    </source>
</evidence>
<organism evidence="12 13">
    <name type="scientific">Exaiptasia diaphana</name>
    <name type="common">Tropical sea anemone</name>
    <name type="synonym">Aiptasia pulchella</name>
    <dbReference type="NCBI Taxonomy" id="2652724"/>
    <lineage>
        <taxon>Eukaryota</taxon>
        <taxon>Metazoa</taxon>
        <taxon>Cnidaria</taxon>
        <taxon>Anthozoa</taxon>
        <taxon>Hexacorallia</taxon>
        <taxon>Actiniaria</taxon>
        <taxon>Aiptasiidae</taxon>
        <taxon>Exaiptasia</taxon>
    </lineage>
</organism>
<dbReference type="CDD" id="cd05353">
    <property type="entry name" value="hydroxyacyl-CoA-like_DH_SDR_c-like"/>
    <property type="match status" value="1"/>
</dbReference>
<dbReference type="Pfam" id="PF01575">
    <property type="entry name" value="MaoC_dehydratas"/>
    <property type="match status" value="1"/>
</dbReference>
<evidence type="ECO:0000256" key="1">
    <source>
        <dbReference type="ARBA" id="ARBA00004275"/>
    </source>
</evidence>
<evidence type="ECO:0000256" key="3">
    <source>
        <dbReference type="ARBA" id="ARBA00006484"/>
    </source>
</evidence>
<dbReference type="PRINTS" id="PR00081">
    <property type="entry name" value="GDHRDH"/>
</dbReference>
<reference evidence="12" key="1">
    <citation type="submission" date="2022-11" db="UniProtKB">
        <authorList>
            <consortium name="EnsemblMetazoa"/>
        </authorList>
    </citation>
    <scope>IDENTIFICATION</scope>
</reference>
<keyword evidence="7" id="KW-0576">Peroxisome</keyword>
<dbReference type="GO" id="GO:0005777">
    <property type="term" value="C:peroxisome"/>
    <property type="evidence" value="ECO:0007669"/>
    <property type="project" value="UniProtKB-SubCell"/>
</dbReference>
<dbReference type="Pfam" id="PF22622">
    <property type="entry name" value="MFE-2_hydrat-2_N"/>
    <property type="match status" value="1"/>
</dbReference>
<comment type="subcellular location">
    <subcellularLocation>
        <location evidence="1">Peroxisome</location>
    </subcellularLocation>
</comment>
<dbReference type="InterPro" id="IPR051687">
    <property type="entry name" value="Peroxisomal_Beta-Oxidation"/>
</dbReference>
<dbReference type="PROSITE" id="PS00061">
    <property type="entry name" value="ADH_SHORT"/>
    <property type="match status" value="1"/>
</dbReference>
<dbReference type="SUPFAM" id="SSF51735">
    <property type="entry name" value="NAD(P)-binding Rossmann-fold domains"/>
    <property type="match status" value="1"/>
</dbReference>
<keyword evidence="13" id="KW-1185">Reference proteome</keyword>
<dbReference type="PRINTS" id="PR00080">
    <property type="entry name" value="SDRFAMILY"/>
</dbReference>
<feature type="domain" description="Ketoreductase" evidence="11">
    <location>
        <begin position="10"/>
        <end position="198"/>
    </location>
</feature>
<evidence type="ECO:0000256" key="8">
    <source>
        <dbReference type="ARBA" id="ARBA00023235"/>
    </source>
</evidence>
<dbReference type="FunFam" id="3.30.1050.10:FF:000001">
    <property type="entry name" value="Putative Non-specific lipid-transfer protein"/>
    <property type="match status" value="1"/>
</dbReference>
<dbReference type="EnsemblMetazoa" id="XM_021059012.2">
    <property type="protein sequence ID" value="XP_020914671.1"/>
    <property type="gene ID" value="LOC110252238"/>
</dbReference>
<dbReference type="Pfam" id="PF02036">
    <property type="entry name" value="SCP2"/>
    <property type="match status" value="1"/>
</dbReference>
<dbReference type="KEGG" id="epa:110252238"/>
<comment type="pathway">
    <text evidence="2">Lipid metabolism; fatty acid beta-oxidation.</text>
</comment>
<dbReference type="CDD" id="cd03448">
    <property type="entry name" value="HDE_HSD"/>
    <property type="match status" value="1"/>
</dbReference>
<evidence type="ECO:0000256" key="10">
    <source>
        <dbReference type="ARBA" id="ARBA00073497"/>
    </source>
</evidence>
<dbReference type="GeneID" id="110252238"/>
<dbReference type="SMART" id="SM00822">
    <property type="entry name" value="PKS_KR"/>
    <property type="match status" value="1"/>
</dbReference>
<evidence type="ECO:0000256" key="6">
    <source>
        <dbReference type="ARBA" id="ARBA00023098"/>
    </source>
</evidence>
<dbReference type="FunFam" id="3.40.50.720:FF:000185">
    <property type="entry name" value="peroxisomal multifunctional enzyme type 2"/>
    <property type="match status" value="1"/>
</dbReference>
<dbReference type="GO" id="GO:0006631">
    <property type="term" value="P:fatty acid metabolic process"/>
    <property type="evidence" value="ECO:0007669"/>
    <property type="project" value="UniProtKB-KW"/>
</dbReference>
<sequence length="723" mass="79064">MADPIRFDGRVVLVTGAGGGLGKEYALAFAERGASVVVNDLGGDRKGEGKSTNYADLVVEEIRSKGGKAVADYNSVENGDKVVQTALDAFGRIDIVVNNAGILRDKSFARISDQDWDLVHRVHLRGSFLVTRAAWPHMKKQKYGRIIMTSSTSGIFGNFGQANYSAAKMGLFGLSNTLSIEGNKHNIKCNAIAPIAASRLTKDIFPPEYFEELHPRHVVPLVLYLCSDACDESGGLFQSLAGWNAQIRWQRTKGALLHRPGMEVTPEMVRDSWDEITDWTNAEIPSKELEGAKTAEILELKNSSDQNKPKAKSSSFTFTERDVMLYALGVGTAFQQDYSHLKFLFEGHEDFSVLPTYGVICGMNGMGGQFHSGEVEGISFDPTRLLHGEQYIELLKPFPKSATVVSKSIVLDIMDKGKGAVVLVEVTTSDENEEPICVNQSSIFLGGAGGFGGKRSSDKIKPLAKHPARHPDATVQEKTSLSQAALYRLSGDYNPLHVDPDFSQMGGFPTPILHGLCSYGFACRHVLKQFANNDVTKFKAMNARFAKPVIPGQTIQTNMWKEGNRIHIECKVVENGNVVLSGGYVDLKDIPIDLPSVDTAVSKPAASGLKSQALFEEMKNRISSNPNLVKQINGVFQWDVTKNGKIAGQWIVDLKTGVGSIVQGTSSKVKPDCVITLDDEDLIGIATGKANPQQLFMKRKLQVKGNVMLTMKLDKLFKERSKM</sequence>
<keyword evidence="4" id="KW-0276">Fatty acid metabolism</keyword>
<protein>
    <recommendedName>
        <fullName evidence="10">Peroxisomal multifunctional enzyme type 2</fullName>
    </recommendedName>
</protein>
<dbReference type="InterPro" id="IPR054357">
    <property type="entry name" value="MFE-2_N"/>
</dbReference>
<dbReference type="OMA" id="GKTRWQR"/>
<evidence type="ECO:0000313" key="13">
    <source>
        <dbReference type="Proteomes" id="UP000887567"/>
    </source>
</evidence>
<dbReference type="InterPro" id="IPR020904">
    <property type="entry name" value="Sc_DH/Rdtase_CS"/>
</dbReference>
<dbReference type="Gene3D" id="1.10.287.4290">
    <property type="match status" value="1"/>
</dbReference>
<dbReference type="GO" id="GO:0018812">
    <property type="term" value="F:3-hydroxyacyl-CoA dehydratase activity"/>
    <property type="evidence" value="ECO:0007669"/>
    <property type="project" value="UniProtKB-ARBA"/>
</dbReference>
<comment type="similarity">
    <text evidence="3">Belongs to the short-chain dehydrogenases/reductases (SDR) family.</text>
</comment>
<dbReference type="RefSeq" id="XP_020914671.1">
    <property type="nucleotide sequence ID" value="XM_021059012.2"/>
</dbReference>
<dbReference type="InterPro" id="IPR057326">
    <property type="entry name" value="KR_dom"/>
</dbReference>
<dbReference type="GO" id="GO:0016853">
    <property type="term" value="F:isomerase activity"/>
    <property type="evidence" value="ECO:0007669"/>
    <property type="project" value="UniProtKB-KW"/>
</dbReference>
<evidence type="ECO:0000256" key="7">
    <source>
        <dbReference type="ARBA" id="ARBA00023140"/>
    </source>
</evidence>
<dbReference type="InterPro" id="IPR002539">
    <property type="entry name" value="MaoC-like_dom"/>
</dbReference>
<dbReference type="InterPro" id="IPR036291">
    <property type="entry name" value="NAD(P)-bd_dom_sf"/>
</dbReference>
<evidence type="ECO:0000256" key="4">
    <source>
        <dbReference type="ARBA" id="ARBA00022832"/>
    </source>
</evidence>